<dbReference type="Pfam" id="PF00266">
    <property type="entry name" value="Aminotran_5"/>
    <property type="match status" value="1"/>
</dbReference>
<dbReference type="EC" id="2.8.1.7" evidence="3"/>
<dbReference type="InterPro" id="IPR000192">
    <property type="entry name" value="Aminotrans_V_dom"/>
</dbReference>
<evidence type="ECO:0000256" key="2">
    <source>
        <dbReference type="ARBA" id="ARBA00010447"/>
    </source>
</evidence>
<evidence type="ECO:0000313" key="8">
    <source>
        <dbReference type="EMBL" id="MCC2231916.1"/>
    </source>
</evidence>
<dbReference type="PROSITE" id="PS00595">
    <property type="entry name" value="AA_TRANSFER_CLASS_5"/>
    <property type="match status" value="1"/>
</dbReference>
<dbReference type="InterPro" id="IPR015421">
    <property type="entry name" value="PyrdxlP-dep_Trfase_major"/>
</dbReference>
<evidence type="ECO:0000256" key="1">
    <source>
        <dbReference type="ARBA" id="ARBA00001933"/>
    </source>
</evidence>
<dbReference type="SUPFAM" id="SSF53383">
    <property type="entry name" value="PLP-dependent transferases"/>
    <property type="match status" value="1"/>
</dbReference>
<evidence type="ECO:0000256" key="6">
    <source>
        <dbReference type="RuleBase" id="RU004504"/>
    </source>
</evidence>
<dbReference type="InterPro" id="IPR020578">
    <property type="entry name" value="Aminotrans_V_PyrdxlP_BS"/>
</dbReference>
<comment type="similarity">
    <text evidence="2">Belongs to the class-V pyridoxal-phosphate-dependent aminotransferase family. Csd subfamily.</text>
</comment>
<dbReference type="InterPro" id="IPR016454">
    <property type="entry name" value="Cysteine_dSase"/>
</dbReference>
<gene>
    <name evidence="8" type="ORF">LKD81_13065</name>
</gene>
<keyword evidence="8" id="KW-0808">Transferase</keyword>
<evidence type="ECO:0000259" key="7">
    <source>
        <dbReference type="Pfam" id="PF00266"/>
    </source>
</evidence>
<dbReference type="PIRSF" id="PIRSF005572">
    <property type="entry name" value="NifS"/>
    <property type="match status" value="1"/>
</dbReference>
<keyword evidence="8" id="KW-0032">Aminotransferase</keyword>
<protein>
    <recommendedName>
        <fullName evidence="3">cysteine desulfurase</fullName>
        <ecNumber evidence="3">2.8.1.7</ecNumber>
    </recommendedName>
</protein>
<evidence type="ECO:0000256" key="5">
    <source>
        <dbReference type="ARBA" id="ARBA00050776"/>
    </source>
</evidence>
<dbReference type="EMBL" id="JAJEQR010000044">
    <property type="protein sequence ID" value="MCC2231916.1"/>
    <property type="molecule type" value="Genomic_DNA"/>
</dbReference>
<comment type="cofactor">
    <cofactor evidence="1 6">
        <name>pyridoxal 5'-phosphate</name>
        <dbReference type="ChEBI" id="CHEBI:597326"/>
    </cofactor>
</comment>
<dbReference type="PANTHER" id="PTHR43586">
    <property type="entry name" value="CYSTEINE DESULFURASE"/>
    <property type="match status" value="1"/>
</dbReference>
<organism evidence="8 9">
    <name type="scientific">Hominifimenecus microfluidus</name>
    <dbReference type="NCBI Taxonomy" id="2885348"/>
    <lineage>
        <taxon>Bacteria</taxon>
        <taxon>Bacillati</taxon>
        <taxon>Bacillota</taxon>
        <taxon>Clostridia</taxon>
        <taxon>Lachnospirales</taxon>
        <taxon>Lachnospiraceae</taxon>
        <taxon>Hominifimenecus</taxon>
    </lineage>
</organism>
<keyword evidence="9" id="KW-1185">Reference proteome</keyword>
<comment type="catalytic activity">
    <reaction evidence="5">
        <text>(sulfur carrier)-H + L-cysteine = (sulfur carrier)-SH + L-alanine</text>
        <dbReference type="Rhea" id="RHEA:43892"/>
        <dbReference type="Rhea" id="RHEA-COMP:14737"/>
        <dbReference type="Rhea" id="RHEA-COMP:14739"/>
        <dbReference type="ChEBI" id="CHEBI:29917"/>
        <dbReference type="ChEBI" id="CHEBI:35235"/>
        <dbReference type="ChEBI" id="CHEBI:57972"/>
        <dbReference type="ChEBI" id="CHEBI:64428"/>
        <dbReference type="EC" id="2.8.1.7"/>
    </reaction>
</comment>
<dbReference type="InterPro" id="IPR015424">
    <property type="entry name" value="PyrdxlP-dep_Trfase"/>
</dbReference>
<evidence type="ECO:0000256" key="4">
    <source>
        <dbReference type="ARBA" id="ARBA00022898"/>
    </source>
</evidence>
<dbReference type="GO" id="GO:0031071">
    <property type="term" value="F:cysteine desulfurase activity"/>
    <property type="evidence" value="ECO:0007669"/>
    <property type="project" value="UniProtKB-EC"/>
</dbReference>
<feature type="domain" description="Aminotransferase class V" evidence="7">
    <location>
        <begin position="2"/>
        <end position="364"/>
    </location>
</feature>
<evidence type="ECO:0000256" key="3">
    <source>
        <dbReference type="ARBA" id="ARBA00012239"/>
    </source>
</evidence>
<reference evidence="8" key="1">
    <citation type="submission" date="2021-10" db="EMBL/GenBank/DDBJ databases">
        <title>Anaerobic single-cell dispensing facilitates the cultivation of human gut bacteria.</title>
        <authorList>
            <person name="Afrizal A."/>
        </authorList>
    </citation>
    <scope>NUCLEOTIDE SEQUENCE</scope>
    <source>
        <strain evidence="8">CLA-AA-H215</strain>
    </source>
</reference>
<dbReference type="AlphaFoldDB" id="A0AAE3EDN1"/>
<accession>A0AAE3EDN1</accession>
<dbReference type="Gene3D" id="3.40.640.10">
    <property type="entry name" value="Type I PLP-dependent aspartate aminotransferase-like (Major domain)"/>
    <property type="match status" value="1"/>
</dbReference>
<sequence length="378" mass="41284">MIYLDNAATTIHKPDCVRQAVMEALDSFGNSSRGTHGGALMASRMIYDTRVRVSELFTCSPDHVIFTANSTEALNIAIHGLFSSEDHIITTDLEHNSVLRPLYRLEDAGAALSFVPADAKGLIQYEDFESLIRPDTRGIVCTHASNLTGNLIDLARVGAIAKRHGILFVVDASQTAGIFPVDMAAYGIDVLCFTGHKGLYGPQGTGGLCIRRGLKLKSWKEGGSGIRSFDRRQPEVYPTLLEAGTLNGHGLAGLHAALGWIRETGIDTVRRREQELAEKFYESVRFIPGIRIYGDFSSSDRAPVIALNLGDYPSSEVADELDQRFEIAVRAGAHCAPRMHRALGTEEQGAVRFSFSWFNTEKEVLAAAEALCILAQEE</sequence>
<dbReference type="InterPro" id="IPR015422">
    <property type="entry name" value="PyrdxlP-dep_Trfase_small"/>
</dbReference>
<dbReference type="NCBIfam" id="TIGR01977">
    <property type="entry name" value="am_tr_V_EF2568"/>
    <property type="match status" value="1"/>
</dbReference>
<comment type="caution">
    <text evidence="8">The sequence shown here is derived from an EMBL/GenBank/DDBJ whole genome shotgun (WGS) entry which is preliminary data.</text>
</comment>
<keyword evidence="4" id="KW-0663">Pyridoxal phosphate</keyword>
<dbReference type="Gene3D" id="3.90.1150.10">
    <property type="entry name" value="Aspartate Aminotransferase, domain 1"/>
    <property type="match status" value="1"/>
</dbReference>
<evidence type="ECO:0000313" key="9">
    <source>
        <dbReference type="Proteomes" id="UP001198182"/>
    </source>
</evidence>
<dbReference type="PANTHER" id="PTHR43586:SF4">
    <property type="entry name" value="ISOPENICILLIN N EPIMERASE"/>
    <property type="match status" value="1"/>
</dbReference>
<dbReference type="InterPro" id="IPR010969">
    <property type="entry name" value="Cys_dSase-rel_unknwn_funct"/>
</dbReference>
<dbReference type="RefSeq" id="WP_308454402.1">
    <property type="nucleotide sequence ID" value="NZ_JAJEQR010000044.1"/>
</dbReference>
<name>A0AAE3EDN1_9FIRM</name>
<dbReference type="GO" id="GO:0008483">
    <property type="term" value="F:transaminase activity"/>
    <property type="evidence" value="ECO:0007669"/>
    <property type="project" value="UniProtKB-KW"/>
</dbReference>
<proteinExistence type="inferred from homology"/>
<dbReference type="Proteomes" id="UP001198182">
    <property type="component" value="Unassembled WGS sequence"/>
</dbReference>